<evidence type="ECO:0000256" key="9">
    <source>
        <dbReference type="SAM" id="Phobius"/>
    </source>
</evidence>
<feature type="coiled-coil region" evidence="7">
    <location>
        <begin position="240"/>
        <end position="267"/>
    </location>
</feature>
<evidence type="ECO:0000256" key="8">
    <source>
        <dbReference type="SAM" id="MobiDB-lite"/>
    </source>
</evidence>
<dbReference type="Proteomes" id="UP000325902">
    <property type="component" value="Unassembled WGS sequence"/>
</dbReference>
<dbReference type="PROSITE" id="PS50850">
    <property type="entry name" value="MFS"/>
    <property type="match status" value="1"/>
</dbReference>
<feature type="transmembrane region" description="Helical" evidence="9">
    <location>
        <begin position="360"/>
        <end position="380"/>
    </location>
</feature>
<feature type="transmembrane region" description="Helical" evidence="9">
    <location>
        <begin position="141"/>
        <end position="163"/>
    </location>
</feature>
<dbReference type="GO" id="GO:0022857">
    <property type="term" value="F:transmembrane transporter activity"/>
    <property type="evidence" value="ECO:0007669"/>
    <property type="project" value="InterPro"/>
</dbReference>
<gene>
    <name evidence="11" type="ORF">DBV05_g10482</name>
</gene>
<feature type="domain" description="Major facilitator superfamily (MFS) profile" evidence="10">
    <location>
        <begin position="49"/>
        <end position="475"/>
    </location>
</feature>
<feature type="transmembrane region" description="Helical" evidence="9">
    <location>
        <begin position="208"/>
        <end position="229"/>
    </location>
</feature>
<dbReference type="Gene3D" id="1.20.1250.20">
    <property type="entry name" value="MFS general substrate transporter like domains"/>
    <property type="match status" value="1"/>
</dbReference>
<dbReference type="PANTHER" id="PTHR43791:SF103">
    <property type="entry name" value="MAJOR FACILITATOR SUPERFAMILY (MFS) PROFILE DOMAIN-CONTAINING PROTEIN-RELATED"/>
    <property type="match status" value="1"/>
</dbReference>
<evidence type="ECO:0000256" key="3">
    <source>
        <dbReference type="ARBA" id="ARBA00022692"/>
    </source>
</evidence>
<name>A0A5N5CZM6_9PEZI</name>
<dbReference type="AlphaFoldDB" id="A0A5N5CZM6"/>
<keyword evidence="3 9" id="KW-0812">Transmembrane</keyword>
<dbReference type="SUPFAM" id="SSF103473">
    <property type="entry name" value="MFS general substrate transporter"/>
    <property type="match status" value="1"/>
</dbReference>
<evidence type="ECO:0000256" key="5">
    <source>
        <dbReference type="ARBA" id="ARBA00023136"/>
    </source>
</evidence>
<dbReference type="InterPro" id="IPR011701">
    <property type="entry name" value="MFS"/>
</dbReference>
<feature type="transmembrane region" description="Helical" evidence="9">
    <location>
        <begin position="175"/>
        <end position="196"/>
    </location>
</feature>
<dbReference type="GO" id="GO:0016020">
    <property type="term" value="C:membrane"/>
    <property type="evidence" value="ECO:0007669"/>
    <property type="project" value="UniProtKB-SubCell"/>
</dbReference>
<keyword evidence="5 9" id="KW-0472">Membrane</keyword>
<organism evidence="11 12">
    <name type="scientific">Lasiodiplodia theobromae</name>
    <dbReference type="NCBI Taxonomy" id="45133"/>
    <lineage>
        <taxon>Eukaryota</taxon>
        <taxon>Fungi</taxon>
        <taxon>Dikarya</taxon>
        <taxon>Ascomycota</taxon>
        <taxon>Pezizomycotina</taxon>
        <taxon>Dothideomycetes</taxon>
        <taxon>Dothideomycetes incertae sedis</taxon>
        <taxon>Botryosphaeriales</taxon>
        <taxon>Botryosphaeriaceae</taxon>
        <taxon>Lasiodiplodia</taxon>
    </lineage>
</organism>
<evidence type="ECO:0000256" key="6">
    <source>
        <dbReference type="ARBA" id="ARBA00037968"/>
    </source>
</evidence>
<feature type="compositionally biased region" description="Basic and acidic residues" evidence="8">
    <location>
        <begin position="1"/>
        <end position="14"/>
    </location>
</feature>
<evidence type="ECO:0000313" key="11">
    <source>
        <dbReference type="EMBL" id="KAB2570848.1"/>
    </source>
</evidence>
<feature type="transmembrane region" description="Helical" evidence="9">
    <location>
        <begin position="116"/>
        <end position="135"/>
    </location>
</feature>
<proteinExistence type="inferred from homology"/>
<keyword evidence="4 9" id="KW-1133">Transmembrane helix</keyword>
<dbReference type="EMBL" id="VCHE01000119">
    <property type="protein sequence ID" value="KAB2570848.1"/>
    <property type="molecule type" value="Genomic_DNA"/>
</dbReference>
<feature type="transmembrane region" description="Helical" evidence="9">
    <location>
        <begin position="279"/>
        <end position="302"/>
    </location>
</feature>
<dbReference type="Pfam" id="PF07690">
    <property type="entry name" value="MFS_1"/>
    <property type="match status" value="1"/>
</dbReference>
<feature type="region of interest" description="Disordered" evidence="8">
    <location>
        <begin position="1"/>
        <end position="31"/>
    </location>
</feature>
<accession>A0A5N5CZM6</accession>
<evidence type="ECO:0000256" key="4">
    <source>
        <dbReference type="ARBA" id="ARBA00022989"/>
    </source>
</evidence>
<comment type="similarity">
    <text evidence="6">Belongs to the major facilitator superfamily. Allantoate permease family.</text>
</comment>
<dbReference type="PANTHER" id="PTHR43791">
    <property type="entry name" value="PERMEASE-RELATED"/>
    <property type="match status" value="1"/>
</dbReference>
<feature type="transmembrane region" description="Helical" evidence="9">
    <location>
        <begin position="419"/>
        <end position="439"/>
    </location>
</feature>
<reference evidence="11 12" key="1">
    <citation type="journal article" date="2019" name="Sci. Rep.">
        <title>A multi-omics analysis of the grapevine pathogen Lasiodiplodia theobromae reveals that temperature affects the expression of virulence- and pathogenicity-related genes.</title>
        <authorList>
            <person name="Felix C."/>
            <person name="Meneses R."/>
            <person name="Goncalves M.F.M."/>
            <person name="Tilleman L."/>
            <person name="Duarte A.S."/>
            <person name="Jorrin-Novo J.V."/>
            <person name="Van de Peer Y."/>
            <person name="Deforce D."/>
            <person name="Van Nieuwerburgh F."/>
            <person name="Esteves A.C."/>
            <person name="Alves A."/>
        </authorList>
    </citation>
    <scope>NUCLEOTIDE SEQUENCE [LARGE SCALE GENOMIC DNA]</scope>
    <source>
        <strain evidence="11 12">LA-SOL3</strain>
    </source>
</reference>
<evidence type="ECO:0000256" key="7">
    <source>
        <dbReference type="SAM" id="Coils"/>
    </source>
</evidence>
<dbReference type="FunFam" id="1.20.1250.20:FF:000064">
    <property type="entry name" value="MFS allantoate transporter"/>
    <property type="match status" value="1"/>
</dbReference>
<dbReference type="OrthoDB" id="6730379at2759"/>
<feature type="transmembrane region" description="Helical" evidence="9">
    <location>
        <begin position="386"/>
        <end position="407"/>
    </location>
</feature>
<feature type="transmembrane region" description="Helical" evidence="9">
    <location>
        <begin position="451"/>
        <end position="470"/>
    </location>
</feature>
<feature type="transmembrane region" description="Helical" evidence="9">
    <location>
        <begin position="322"/>
        <end position="348"/>
    </location>
</feature>
<comment type="subcellular location">
    <subcellularLocation>
        <location evidence="1">Membrane</location>
        <topology evidence="1">Multi-pass membrane protein</topology>
    </subcellularLocation>
</comment>
<evidence type="ECO:0000256" key="1">
    <source>
        <dbReference type="ARBA" id="ARBA00004141"/>
    </source>
</evidence>
<keyword evidence="2" id="KW-0813">Transport</keyword>
<comment type="caution">
    <text evidence="11">The sequence shown here is derived from an EMBL/GenBank/DDBJ whole genome shotgun (WGS) entry which is preliminary data.</text>
</comment>
<sequence length="506" mass="56286">MMEFKDSKVEKVAEMTEQVGPESHKEPGPQYLIDPEDEKRVLRKLDRVILPLMALVYFFQYLDKQSINYAAIFGLQDDLSLTGTEFSWAISLFYFGQFCSEYPAAYLMSRLPITRFVGATIVLWGVTEMCLGASADFPSLGAVRFLLGFTEGAVSPSFMIITSNWYKRSENPVRIATWVSMFGVSQIAGALMMYGIGTAGDNMEIESWRVMFLVCGGLTVGSGILFLVVMPLDATTAWFLNEQERQIAAERLALERATRDRAEFNKKQAQEALTDPRTFLYAMMALCITIPTPIVKVSISMYRVEHVSRADRFKFSSKVIHGFGYSSLQTMLVGLPGGAIAFVLVWVGAMGPRYFDNARCFFGMFLALMPLLGSLLLLLLTQPWGIVVSTWFAGCTAPPLGQVVGLMASNVKGNTKKSVNGAVFFVFYCVGCIVGPQLWQAEDAPHYRKGCIASIASYACLILSLLAYYLSGVRSNRKRDGEDESTVMSADEDLTEREDRAFRFTL</sequence>
<dbReference type="InterPro" id="IPR020846">
    <property type="entry name" value="MFS_dom"/>
</dbReference>
<evidence type="ECO:0000313" key="12">
    <source>
        <dbReference type="Proteomes" id="UP000325902"/>
    </source>
</evidence>
<keyword evidence="12" id="KW-1185">Reference proteome</keyword>
<dbReference type="InterPro" id="IPR036259">
    <property type="entry name" value="MFS_trans_sf"/>
</dbReference>
<keyword evidence="7" id="KW-0175">Coiled coil</keyword>
<protein>
    <submittedName>
        <fullName evidence="11">Putative transporter</fullName>
    </submittedName>
</protein>
<evidence type="ECO:0000256" key="2">
    <source>
        <dbReference type="ARBA" id="ARBA00022448"/>
    </source>
</evidence>
<evidence type="ECO:0000259" key="10">
    <source>
        <dbReference type="PROSITE" id="PS50850"/>
    </source>
</evidence>